<dbReference type="KEGG" id="mpc:Mar181_0997"/>
<reference evidence="2 3" key="1">
    <citation type="journal article" date="2012" name="Stand. Genomic Sci.">
        <title>Complete genome sequence of Marinomonas posidonica type strain (IVIA-Po-181(T)).</title>
        <authorList>
            <person name="Lucas-Elio P."/>
            <person name="Goodwin L."/>
            <person name="Woyke T."/>
            <person name="Pitluck S."/>
            <person name="Nolan M."/>
            <person name="Kyrpides N.C."/>
            <person name="Detter J.C."/>
            <person name="Copeland A."/>
            <person name="Lu M."/>
            <person name="Bruce D."/>
            <person name="Detter C."/>
            <person name="Tapia R."/>
            <person name="Han S."/>
            <person name="Land M.L."/>
            <person name="Ivanova N."/>
            <person name="Mikhailova N."/>
            <person name="Johnston A.W."/>
            <person name="Sanchez-Amat A."/>
        </authorList>
    </citation>
    <scope>NUCLEOTIDE SEQUENCE [LARGE SCALE GENOMIC DNA]</scope>
    <source>
        <strain evidence="3">CECT 7376 / NCIMB 14433 / IVIA-Po-181</strain>
    </source>
</reference>
<name>F6CTZ4_MARPP</name>
<dbReference type="RefSeq" id="WP_013795522.1">
    <property type="nucleotide sequence ID" value="NC_015559.1"/>
</dbReference>
<keyword evidence="3" id="KW-1185">Reference proteome</keyword>
<keyword evidence="1" id="KW-1133">Transmembrane helix</keyword>
<dbReference type="AlphaFoldDB" id="F6CTZ4"/>
<organism evidence="2 3">
    <name type="scientific">Marinomonas posidonica (strain CECT 7376 / NCIMB 14433 / IVIA-Po-181)</name>
    <dbReference type="NCBI Taxonomy" id="491952"/>
    <lineage>
        <taxon>Bacteria</taxon>
        <taxon>Pseudomonadati</taxon>
        <taxon>Pseudomonadota</taxon>
        <taxon>Gammaproteobacteria</taxon>
        <taxon>Oceanospirillales</taxon>
        <taxon>Oceanospirillaceae</taxon>
        <taxon>Marinomonas</taxon>
    </lineage>
</organism>
<evidence type="ECO:0000313" key="2">
    <source>
        <dbReference type="EMBL" id="AEF54046.1"/>
    </source>
</evidence>
<accession>F6CTZ4</accession>
<feature type="transmembrane region" description="Helical" evidence="1">
    <location>
        <begin position="57"/>
        <end position="76"/>
    </location>
</feature>
<gene>
    <name evidence="2" type="ordered locus">Mar181_0997</name>
</gene>
<dbReference type="HOGENOM" id="CLU_2633936_0_0_6"/>
<protein>
    <submittedName>
        <fullName evidence="2">Uncharacterized protein</fullName>
    </submittedName>
</protein>
<keyword evidence="1" id="KW-0472">Membrane</keyword>
<dbReference type="Proteomes" id="UP000009230">
    <property type="component" value="Chromosome"/>
</dbReference>
<feature type="transmembrane region" description="Helical" evidence="1">
    <location>
        <begin position="30"/>
        <end position="51"/>
    </location>
</feature>
<dbReference type="EMBL" id="CP002771">
    <property type="protein sequence ID" value="AEF54046.1"/>
    <property type="molecule type" value="Genomic_DNA"/>
</dbReference>
<sequence length="77" mass="8794">MIEFNGRFPKLDKALISILQFAANIITSKIIVYTVGGILLFTIVKMAILLLSIYMPLIIRGLYGVFWIVKIMLSWFV</sequence>
<evidence type="ECO:0000256" key="1">
    <source>
        <dbReference type="SAM" id="Phobius"/>
    </source>
</evidence>
<proteinExistence type="predicted"/>
<keyword evidence="1" id="KW-0812">Transmembrane</keyword>
<evidence type="ECO:0000313" key="3">
    <source>
        <dbReference type="Proteomes" id="UP000009230"/>
    </source>
</evidence>